<organism evidence="6 7">
    <name type="scientific">Laceyella putida</name>
    <dbReference type="NCBI Taxonomy" id="110101"/>
    <lineage>
        <taxon>Bacteria</taxon>
        <taxon>Bacillati</taxon>
        <taxon>Bacillota</taxon>
        <taxon>Bacilli</taxon>
        <taxon>Bacillales</taxon>
        <taxon>Thermoactinomycetaceae</taxon>
        <taxon>Laceyella</taxon>
    </lineage>
</organism>
<keyword evidence="2 5" id="KW-0812">Transmembrane</keyword>
<name>A0ABW2RNL8_9BACL</name>
<evidence type="ECO:0000256" key="1">
    <source>
        <dbReference type="ARBA" id="ARBA00004141"/>
    </source>
</evidence>
<dbReference type="InterPro" id="IPR007300">
    <property type="entry name" value="CidB/LrgB"/>
</dbReference>
<feature type="transmembrane region" description="Helical" evidence="5">
    <location>
        <begin position="94"/>
        <end position="115"/>
    </location>
</feature>
<comment type="caution">
    <text evidence="6">The sequence shown here is derived from an EMBL/GenBank/DDBJ whole genome shotgun (WGS) entry which is preliminary data.</text>
</comment>
<accession>A0ABW2RNL8</accession>
<keyword evidence="3 5" id="KW-1133">Transmembrane helix</keyword>
<reference evidence="7" key="1">
    <citation type="journal article" date="2019" name="Int. J. Syst. Evol. Microbiol.">
        <title>The Global Catalogue of Microorganisms (GCM) 10K type strain sequencing project: providing services to taxonomists for standard genome sequencing and annotation.</title>
        <authorList>
            <consortium name="The Broad Institute Genomics Platform"/>
            <consortium name="The Broad Institute Genome Sequencing Center for Infectious Disease"/>
            <person name="Wu L."/>
            <person name="Ma J."/>
        </authorList>
    </citation>
    <scope>NUCLEOTIDE SEQUENCE [LARGE SCALE GENOMIC DNA]</scope>
    <source>
        <strain evidence="7">CGMCC 1.12942</strain>
    </source>
</reference>
<gene>
    <name evidence="6" type="ORF">ACFQNG_15745</name>
</gene>
<proteinExistence type="predicted"/>
<dbReference type="PANTHER" id="PTHR30249:SF3">
    <property type="entry name" value="MUREIN HYDROLASE EXPORT REGULATOR"/>
    <property type="match status" value="1"/>
</dbReference>
<evidence type="ECO:0000256" key="5">
    <source>
        <dbReference type="SAM" id="Phobius"/>
    </source>
</evidence>
<dbReference type="Proteomes" id="UP001596500">
    <property type="component" value="Unassembled WGS sequence"/>
</dbReference>
<evidence type="ECO:0000313" key="7">
    <source>
        <dbReference type="Proteomes" id="UP001596500"/>
    </source>
</evidence>
<dbReference type="PANTHER" id="PTHR30249">
    <property type="entry name" value="PUTATIVE SEROTONIN TRANSPORTER"/>
    <property type="match status" value="1"/>
</dbReference>
<evidence type="ECO:0000256" key="4">
    <source>
        <dbReference type="ARBA" id="ARBA00023136"/>
    </source>
</evidence>
<keyword evidence="7" id="KW-1185">Reference proteome</keyword>
<evidence type="ECO:0000313" key="6">
    <source>
        <dbReference type="EMBL" id="MFC7442538.1"/>
    </source>
</evidence>
<sequence>MKHLLLEALLLLLTILIFVVSKKINSKITLVLFSPIIVTPLMLIIILECFHIPYGTYASGTQLLTYMLGPATVAFAVPMYKFQDLLKQHLKEMIISLSIGSFFAVITSILLALLFRLSKIMVISIIPRSVTTPIAMEYAKTLHGNPSLTAVFVMITGLSGVVLGPLLIRLLSLKSPIAKGLLMGMGAHGTGTSKAFELGELEGTFSSLAMIIGAFITFIWILLLPNLSFLM</sequence>
<evidence type="ECO:0000256" key="2">
    <source>
        <dbReference type="ARBA" id="ARBA00022692"/>
    </source>
</evidence>
<comment type="subcellular location">
    <subcellularLocation>
        <location evidence="1">Membrane</location>
        <topology evidence="1">Multi-pass membrane protein</topology>
    </subcellularLocation>
</comment>
<evidence type="ECO:0000256" key="3">
    <source>
        <dbReference type="ARBA" id="ARBA00022989"/>
    </source>
</evidence>
<feature type="transmembrane region" description="Helical" evidence="5">
    <location>
        <begin position="31"/>
        <end position="51"/>
    </location>
</feature>
<feature type="transmembrane region" description="Helical" evidence="5">
    <location>
        <begin position="148"/>
        <end position="168"/>
    </location>
</feature>
<feature type="transmembrane region" description="Helical" evidence="5">
    <location>
        <begin position="205"/>
        <end position="224"/>
    </location>
</feature>
<dbReference type="Pfam" id="PF04172">
    <property type="entry name" value="LrgB"/>
    <property type="match status" value="1"/>
</dbReference>
<protein>
    <submittedName>
        <fullName evidence="6">LrgB family protein</fullName>
    </submittedName>
</protein>
<dbReference type="EMBL" id="JBHTBW010000052">
    <property type="protein sequence ID" value="MFC7442538.1"/>
    <property type="molecule type" value="Genomic_DNA"/>
</dbReference>
<keyword evidence="4 5" id="KW-0472">Membrane</keyword>
<dbReference type="RefSeq" id="WP_379866469.1">
    <property type="nucleotide sequence ID" value="NZ_JBHTBW010000052.1"/>
</dbReference>